<dbReference type="OrthoDB" id="775087at2759"/>
<evidence type="ECO:0000313" key="1">
    <source>
        <dbReference type="EMBL" id="KAF9599775.1"/>
    </source>
</evidence>
<sequence>MANGFEAFEPIFGKANAEWASSNNSSSSSSSLSSTSFLPFLFHVHALVEQGNDTLNLLHDSIKRLLLSNTAPLDLSNVRNRSLSDIEREAVADSTNITSDPRLRKFTCLERWTPYTYSLGLLDVVRDSCHIDDFWR</sequence>
<protein>
    <submittedName>
        <fullName evidence="1">Uncharacterized protein</fullName>
    </submittedName>
</protein>
<dbReference type="AlphaFoldDB" id="A0A835HI93"/>
<dbReference type="EMBL" id="JADFTS010000006">
    <property type="protein sequence ID" value="KAF9599775.1"/>
    <property type="molecule type" value="Genomic_DNA"/>
</dbReference>
<name>A0A835HI93_9MAGN</name>
<evidence type="ECO:0000313" key="2">
    <source>
        <dbReference type="Proteomes" id="UP000631114"/>
    </source>
</evidence>
<dbReference type="Proteomes" id="UP000631114">
    <property type="component" value="Unassembled WGS sequence"/>
</dbReference>
<organism evidence="1 2">
    <name type="scientific">Coptis chinensis</name>
    <dbReference type="NCBI Taxonomy" id="261450"/>
    <lineage>
        <taxon>Eukaryota</taxon>
        <taxon>Viridiplantae</taxon>
        <taxon>Streptophyta</taxon>
        <taxon>Embryophyta</taxon>
        <taxon>Tracheophyta</taxon>
        <taxon>Spermatophyta</taxon>
        <taxon>Magnoliopsida</taxon>
        <taxon>Ranunculales</taxon>
        <taxon>Ranunculaceae</taxon>
        <taxon>Coptidoideae</taxon>
        <taxon>Coptis</taxon>
    </lineage>
</organism>
<comment type="caution">
    <text evidence="1">The sequence shown here is derived from an EMBL/GenBank/DDBJ whole genome shotgun (WGS) entry which is preliminary data.</text>
</comment>
<keyword evidence="2" id="KW-1185">Reference proteome</keyword>
<gene>
    <name evidence="1" type="ORF">IFM89_001721</name>
</gene>
<proteinExistence type="predicted"/>
<accession>A0A835HI93</accession>
<reference evidence="1 2" key="1">
    <citation type="submission" date="2020-10" db="EMBL/GenBank/DDBJ databases">
        <title>The Coptis chinensis genome and diversification of protoberbering-type alkaloids.</title>
        <authorList>
            <person name="Wang B."/>
            <person name="Shu S."/>
            <person name="Song C."/>
            <person name="Liu Y."/>
        </authorList>
    </citation>
    <scope>NUCLEOTIDE SEQUENCE [LARGE SCALE GENOMIC DNA]</scope>
    <source>
        <strain evidence="1">HL-2020</strain>
        <tissue evidence="1">Leaf</tissue>
    </source>
</reference>